<dbReference type="SUPFAM" id="SSF49265">
    <property type="entry name" value="Fibronectin type III"/>
    <property type="match status" value="7"/>
</dbReference>
<feature type="signal peptide" evidence="3">
    <location>
        <begin position="1"/>
        <end position="19"/>
    </location>
</feature>
<dbReference type="Pfam" id="PF07675">
    <property type="entry name" value="Cleaved_Adhesin"/>
    <property type="match status" value="2"/>
</dbReference>
<feature type="domain" description="Fibronectin type-III" evidence="5">
    <location>
        <begin position="1545"/>
        <end position="1634"/>
    </location>
</feature>
<organism evidence="6 7">
    <name type="scientific">Nonlabens arenilitoris</name>
    <dbReference type="NCBI Taxonomy" id="1217969"/>
    <lineage>
        <taxon>Bacteria</taxon>
        <taxon>Pseudomonadati</taxon>
        <taxon>Bacteroidota</taxon>
        <taxon>Flavobacteriia</taxon>
        <taxon>Flavobacteriales</taxon>
        <taxon>Flavobacteriaceae</taxon>
        <taxon>Nonlabens</taxon>
    </lineage>
</organism>
<dbReference type="Pfam" id="PF18962">
    <property type="entry name" value="Por_Secre_tail"/>
    <property type="match status" value="1"/>
</dbReference>
<dbReference type="PANTHER" id="PTHR46708:SF2">
    <property type="entry name" value="FIBRONECTIN TYPE-III DOMAIN-CONTAINING PROTEIN"/>
    <property type="match status" value="1"/>
</dbReference>
<dbReference type="Pfam" id="PF00629">
    <property type="entry name" value="MAM"/>
    <property type="match status" value="1"/>
</dbReference>
<feature type="domain" description="Fibronectin type-III" evidence="5">
    <location>
        <begin position="761"/>
        <end position="851"/>
    </location>
</feature>
<dbReference type="InterPro" id="IPR036116">
    <property type="entry name" value="FN3_sf"/>
</dbReference>
<dbReference type="PROSITE" id="PS50853">
    <property type="entry name" value="FN3"/>
    <property type="match status" value="7"/>
</dbReference>
<dbReference type="GO" id="GO:0004553">
    <property type="term" value="F:hydrolase activity, hydrolyzing O-glycosyl compounds"/>
    <property type="evidence" value="ECO:0007669"/>
    <property type="project" value="UniProtKB-ARBA"/>
</dbReference>
<feature type="domain" description="Fibronectin type-III" evidence="5">
    <location>
        <begin position="310"/>
        <end position="399"/>
    </location>
</feature>
<dbReference type="SUPFAM" id="SSF49899">
    <property type="entry name" value="Concanavalin A-like lectins/glucanases"/>
    <property type="match status" value="2"/>
</dbReference>
<gene>
    <name evidence="6" type="ORF">BST92_00410</name>
</gene>
<dbReference type="SMART" id="SM00060">
    <property type="entry name" value="FN3"/>
    <property type="match status" value="8"/>
</dbReference>
<feature type="chain" id="PRO_5015524932" evidence="3">
    <location>
        <begin position="20"/>
        <end position="1905"/>
    </location>
</feature>
<feature type="domain" description="Fibronectin type-III" evidence="5">
    <location>
        <begin position="216"/>
        <end position="307"/>
    </location>
</feature>
<dbReference type="InterPro" id="IPR011628">
    <property type="entry name" value="Cleaved_adhesin"/>
</dbReference>
<dbReference type="InterPro" id="IPR013783">
    <property type="entry name" value="Ig-like_fold"/>
</dbReference>
<proteinExistence type="predicted"/>
<reference evidence="6 7" key="1">
    <citation type="submission" date="2017-01" db="EMBL/GenBank/DDBJ databases">
        <title>Trade-off between light-utilization and light-protection in marine flavobacteria.</title>
        <authorList>
            <person name="Kumagai Y."/>
            <person name="Yoshizawa S."/>
            <person name="Kogure K."/>
            <person name="Iwasaki W."/>
        </authorList>
    </citation>
    <scope>NUCLEOTIDE SEQUENCE [LARGE SCALE GENOMIC DNA]</scope>
    <source>
        <strain evidence="6 7">KCTC 32109</strain>
    </source>
</reference>
<dbReference type="Gene3D" id="2.60.120.290">
    <property type="entry name" value="Spermadhesin, CUB domain"/>
    <property type="match status" value="2"/>
</dbReference>
<keyword evidence="2" id="KW-0677">Repeat</keyword>
<sequence>MLKKLLSITLFFAFALASAQCNYSLEMRDAFGDGWGNGAQMTVTINGTPAVYTVPNPPGNQNTVSLTVNDGDTLVLDYIADAVTPGDNEFTLFDSEGIIVIDSGFSPATGNYFNGTASCPTCPAVTNITVNNVVADGAEIGWTQVGTEVEWEIEVGPPGFTVGSGVTSTATTNPATVSGLSAITDYDVYVRAKCSATDLSNSQGPASFTTTESCPTPSNFSPVTQTATSVSFIWDANGNPNTIADIEYGPTGFTQGSGTTVQQFTAPFADVTGLAANTTYDFYVRIDCGMGDFSLWAGPYTATTSQSCPNISGITFSNVSQTSVDVAWTAGGAETEWSIEYGPAGFVAGTGTTVLSMSNNPFTLTGLSSGVNYDVCVTAVCGPMDLSTPVCASVLTPADYCAGDLLVDSGGVAGDYGASENFTYTVCPDNAGDVVYVDFTAFELETSFAGCWDSLTVYDGPDTTSPTINPPGGGTEWCWDAGSGTGDLVQELLIGKLPSGCLTFVFESDGGGQRAGFEAAVTCAAPPTCPVVFDQMINLSTATSIDISWTAGGAETEWRVEYGAPGFVIGSGTLVTPNPTTANASISALTSDTDYDIYITAICGPGDESIPVLISGSTTKDYCAGDTFTDAGGTTAGYNPSENTTYTICPDNAGDVVYVDFTAFDTEERGFSNDCYDGLTVYAGPDDTFPVISPPNGVGDVWCWDPSVTSGFAGTGDLTQVMLIGTLPSGCITFVFTSDGSVQESGWEAAVTCAAPPACPVPSAFTVDSTTSDSINLSWTAGSTETEWDIEYGPVGFTPGTGTIVTVTTNPYAVTGLTDNTEFDFYITGNCSATNVSAQVGPLAGRTTCLAFAVPFSEGFNSTSSTQDCWTVVDANGDGDAWDMNYGSNPSEGDEVAAINTDFNGGADDDYLISPAITLTGNERVRYDYRVESTGEPNDMEVLISTGTNAIADFTTQILPVTNFANVTYMTETIDLSAYTGDVYIAWRIPPGTTDGWRMYIDNVRFENIPDCDEPLMLDATSITTTTADISWTEQGASTVWEIEYGPVGFVPGQGTGTVVSAVGTNPYTLTGLMPNQCYDYYVRSDCGTGGFSPWSATGTFCTACVAFNVPFQEGFNTASTTEQCWTVLDANGDGDQWNIDYSTNPFEGDQVAAITTDFNGGADDDYLISPQLNLTGAQRLKYQYRVQSAGEPNNMEVLLSTTGSNAADFTNTLLPVTLFSNVTYIEEIIDLSAYTGPVYIAFRIPPSTTDGWRMFIDDVIVEDQPACPDPLMVAIDSFTNDSATVSWTAEPLATAVNVEYGVCGFTPGTGTTVVATGNPYTITGLTDNTCYDVYITFDCSGAASVASDVRSFTTVCNPLIAPYTEDFEMFTTTTSGFPGTADFFNIENCWSATNTAALGWVAAPSTLTASGGTGPAPAINTGNYMYVETSSGVPGEIAELYSPIVDISSLTNPALTFSYHMFGVNMGNLHVDVNDGTGYVNDVLVINGQQQLAEGDAYLTSTLGLTPYGGGTVQIRFRGERGAGFESDIAIDNFIIEEFTGCLAPNSLTVNSVTATGVDFGWNAGGTETAWEYVVQAAGTGIPSAVGTAVTATSAVESGLTAVTPYEIYVRADCGMGNLSEWVGPLNFTTPCDVFPTPYGSLTGAAGNDFTTFPGSCWEEGDGTDVATGPNGNNGDWQTDDFANLTTGSNGAAARINIWNTAPINDWLVTPDFDLGSTGHNMSALFDIALTEFGDDNGIQTNLGSDDQVQFLISDNGGITWTALQVWDNNSVISPAGQNIQVDLSAYSGVVRMAFWGTNGTAPDAEDNDFFVDNFIIDATASNGDAFAKADLKLFPNPSTGLVNIDGSISIESVTITNLLGQQLKTIIINHESAIIDISDLATGLYLFEVKSGSNTTTVRVVKK</sequence>
<dbReference type="Pfam" id="PF00041">
    <property type="entry name" value="fn3"/>
    <property type="match status" value="2"/>
</dbReference>
<evidence type="ECO:0000259" key="5">
    <source>
        <dbReference type="PROSITE" id="PS50853"/>
    </source>
</evidence>
<dbReference type="PANTHER" id="PTHR46708">
    <property type="entry name" value="TENASCIN"/>
    <property type="match status" value="1"/>
</dbReference>
<dbReference type="GO" id="GO:0005975">
    <property type="term" value="P:carbohydrate metabolic process"/>
    <property type="evidence" value="ECO:0007669"/>
    <property type="project" value="UniProtKB-ARBA"/>
</dbReference>
<dbReference type="CDD" id="cd06263">
    <property type="entry name" value="MAM"/>
    <property type="match status" value="1"/>
</dbReference>
<dbReference type="GO" id="GO:0016020">
    <property type="term" value="C:membrane"/>
    <property type="evidence" value="ECO:0007669"/>
    <property type="project" value="InterPro"/>
</dbReference>
<dbReference type="InterPro" id="IPR013320">
    <property type="entry name" value="ConA-like_dom_sf"/>
</dbReference>
<dbReference type="Gene3D" id="2.60.40.10">
    <property type="entry name" value="Immunoglobulins"/>
    <property type="match status" value="8"/>
</dbReference>
<dbReference type="EMBL" id="MTPW01000001">
    <property type="protein sequence ID" value="PQJ30493.1"/>
    <property type="molecule type" value="Genomic_DNA"/>
</dbReference>
<evidence type="ECO:0000256" key="1">
    <source>
        <dbReference type="ARBA" id="ARBA00022729"/>
    </source>
</evidence>
<evidence type="ECO:0000259" key="4">
    <source>
        <dbReference type="PROSITE" id="PS50060"/>
    </source>
</evidence>
<dbReference type="OrthoDB" id="9792152at2"/>
<dbReference type="SUPFAM" id="SSF49854">
    <property type="entry name" value="Spermadhesin, CUB domain"/>
    <property type="match status" value="2"/>
</dbReference>
<evidence type="ECO:0000256" key="3">
    <source>
        <dbReference type="SAM" id="SignalP"/>
    </source>
</evidence>
<keyword evidence="1 3" id="KW-0732">Signal</keyword>
<dbReference type="InterPro" id="IPR003961">
    <property type="entry name" value="FN3_dom"/>
</dbReference>
<feature type="domain" description="MAM" evidence="4">
    <location>
        <begin position="1364"/>
        <end position="1545"/>
    </location>
</feature>
<dbReference type="InterPro" id="IPR035914">
    <property type="entry name" value="Sperma_CUB_dom_sf"/>
</dbReference>
<evidence type="ECO:0000256" key="2">
    <source>
        <dbReference type="ARBA" id="ARBA00022737"/>
    </source>
</evidence>
<dbReference type="InterPro" id="IPR050991">
    <property type="entry name" value="ECM_Regulatory_Proteins"/>
</dbReference>
<dbReference type="CDD" id="cd00063">
    <property type="entry name" value="FN3"/>
    <property type="match status" value="4"/>
</dbReference>
<comment type="caution">
    <text evidence="6">The sequence shown here is derived from an EMBL/GenBank/DDBJ whole genome shotgun (WGS) entry which is preliminary data.</text>
</comment>
<dbReference type="PROSITE" id="PS50060">
    <property type="entry name" value="MAM_2"/>
    <property type="match status" value="1"/>
</dbReference>
<dbReference type="Gene3D" id="2.60.120.200">
    <property type="match status" value="3"/>
</dbReference>
<accession>A0A2S7U890</accession>
<evidence type="ECO:0000313" key="7">
    <source>
        <dbReference type="Proteomes" id="UP000239747"/>
    </source>
</evidence>
<dbReference type="NCBIfam" id="TIGR04183">
    <property type="entry name" value="Por_Secre_tail"/>
    <property type="match status" value="1"/>
</dbReference>
<dbReference type="SMART" id="SM00137">
    <property type="entry name" value="MAM"/>
    <property type="match status" value="1"/>
</dbReference>
<name>A0A2S7U890_9FLAO</name>
<evidence type="ECO:0000313" key="6">
    <source>
        <dbReference type="EMBL" id="PQJ30493.1"/>
    </source>
</evidence>
<dbReference type="InterPro" id="IPR026444">
    <property type="entry name" value="Secre_tail"/>
</dbReference>
<dbReference type="NCBIfam" id="NF038128">
    <property type="entry name" value="choice_anch_J"/>
    <property type="match status" value="2"/>
</dbReference>
<feature type="domain" description="Fibronectin type-III" evidence="5">
    <location>
        <begin position="1014"/>
        <end position="1106"/>
    </location>
</feature>
<feature type="domain" description="Fibronectin type-III" evidence="5">
    <location>
        <begin position="124"/>
        <end position="213"/>
    </location>
</feature>
<protein>
    <submittedName>
        <fullName evidence="6">Hemagluttinin family protein</fullName>
    </submittedName>
</protein>
<dbReference type="Proteomes" id="UP000239747">
    <property type="component" value="Unassembled WGS sequence"/>
</dbReference>
<dbReference type="Gene3D" id="2.60.120.260">
    <property type="entry name" value="Galactose-binding domain-like"/>
    <property type="match status" value="1"/>
</dbReference>
<feature type="domain" description="Fibronectin type-III" evidence="5">
    <location>
        <begin position="526"/>
        <end position="622"/>
    </location>
</feature>
<keyword evidence="7" id="KW-1185">Reference proteome</keyword>
<dbReference type="InterPro" id="IPR000998">
    <property type="entry name" value="MAM_dom"/>
</dbReference>